<dbReference type="InterPro" id="IPR016032">
    <property type="entry name" value="Sig_transdc_resp-reg_C-effctor"/>
</dbReference>
<evidence type="ECO:0000313" key="10">
    <source>
        <dbReference type="Proteomes" id="UP000297407"/>
    </source>
</evidence>
<protein>
    <submittedName>
        <fullName evidence="9">Tetratricopeptide repeat protein</fullName>
    </submittedName>
</protein>
<dbReference type="PANTHER" id="PTHR46630">
    <property type="entry name" value="TETRATRICOPEPTIDE REPEAT PROTEIN 29"/>
    <property type="match status" value="1"/>
</dbReference>
<keyword evidence="8" id="KW-0812">Transmembrane</keyword>
<evidence type="ECO:0000256" key="2">
    <source>
        <dbReference type="ARBA" id="ARBA00022490"/>
    </source>
</evidence>
<dbReference type="InterPro" id="IPR011990">
    <property type="entry name" value="TPR-like_helical_dom_sf"/>
</dbReference>
<evidence type="ECO:0000256" key="5">
    <source>
        <dbReference type="ARBA" id="ARBA00038253"/>
    </source>
</evidence>
<gene>
    <name evidence="9" type="ORF">E4635_02225</name>
</gene>
<dbReference type="SMART" id="SM00028">
    <property type="entry name" value="TPR"/>
    <property type="match status" value="4"/>
</dbReference>
<keyword evidence="8" id="KW-0472">Membrane</keyword>
<name>A0A4Z0LD05_9FLAO</name>
<keyword evidence="2" id="KW-0963">Cytoplasm</keyword>
<dbReference type="AlphaFoldDB" id="A0A4Z0LD05"/>
<feature type="transmembrane region" description="Helical" evidence="8">
    <location>
        <begin position="314"/>
        <end position="335"/>
    </location>
</feature>
<keyword evidence="10" id="KW-1185">Reference proteome</keyword>
<keyword evidence="3" id="KW-0677">Repeat</keyword>
<dbReference type="GO" id="GO:0005737">
    <property type="term" value="C:cytoplasm"/>
    <property type="evidence" value="ECO:0007669"/>
    <property type="project" value="UniProtKB-SubCell"/>
</dbReference>
<feature type="repeat" description="TPR" evidence="6">
    <location>
        <begin position="163"/>
        <end position="196"/>
    </location>
</feature>
<evidence type="ECO:0000313" key="9">
    <source>
        <dbReference type="EMBL" id="TGD59770.1"/>
    </source>
</evidence>
<sequence>MKSFLYCIALWSVQTAFCQDLKDLKQLKKTEVGSFQPASEKNTLKKFRIGLIYESNGFYGNALEYYNQALDNYKGKIKDSLYVIVSNKIGGIYNTTRQYKDALGFINDAFKVSKALDYKVGLANALSLLGANYEKQGEYLKALESESRSLHYLSVKANKFEVAKVYENIGSIYEDLLQFEKASQFFHKSYAIVKATNTRQEANVLNNLGDIHRKKENLDSAIVVTNQALQLSLELKDNHLLESAHKDLAKSFALKGDYKKAYTYRIEAEKFKELALLNENKKQVNLLLTDFEIDKKESQIKILEAQNKSGKTQLLLALVLSASVIIILLILYLSIRKKRIANAKIQKYEQERLQSELDKKWAEEKNMQKNLELKTAALSNYSLHIAQKNKMLSDLSLKLKNMAGRKTMNHENLIKDLYVAIDFTLQQENEWEDFNIFFEEIHPNYIKNLSDAAIETLSPTELKLGILLRLNLSSKEIASILRVTPDSVRVARHRFRKKLPIDSKKDLVNFLLSL</sequence>
<dbReference type="InterPro" id="IPR051476">
    <property type="entry name" value="Bac_ResReg_Asp_Phosphatase"/>
</dbReference>
<evidence type="ECO:0000256" key="3">
    <source>
        <dbReference type="ARBA" id="ARBA00022737"/>
    </source>
</evidence>
<dbReference type="GO" id="GO:0003677">
    <property type="term" value="F:DNA binding"/>
    <property type="evidence" value="ECO:0007669"/>
    <property type="project" value="InterPro"/>
</dbReference>
<dbReference type="SUPFAM" id="SSF48452">
    <property type="entry name" value="TPR-like"/>
    <property type="match status" value="2"/>
</dbReference>
<dbReference type="InterPro" id="IPR019734">
    <property type="entry name" value="TPR_rpt"/>
</dbReference>
<dbReference type="OrthoDB" id="1090267at2"/>
<dbReference type="GO" id="GO:0006355">
    <property type="term" value="P:regulation of DNA-templated transcription"/>
    <property type="evidence" value="ECO:0007669"/>
    <property type="project" value="InterPro"/>
</dbReference>
<organism evidence="9 10">
    <name type="scientific">Flavobacterium humi</name>
    <dbReference type="NCBI Taxonomy" id="2562683"/>
    <lineage>
        <taxon>Bacteria</taxon>
        <taxon>Pseudomonadati</taxon>
        <taxon>Bacteroidota</taxon>
        <taxon>Flavobacteriia</taxon>
        <taxon>Flavobacteriales</taxon>
        <taxon>Flavobacteriaceae</taxon>
        <taxon>Flavobacterium</taxon>
    </lineage>
</organism>
<evidence type="ECO:0000256" key="1">
    <source>
        <dbReference type="ARBA" id="ARBA00004496"/>
    </source>
</evidence>
<comment type="caution">
    <text evidence="9">The sequence shown here is derived from an EMBL/GenBank/DDBJ whole genome shotgun (WGS) entry which is preliminary data.</text>
</comment>
<keyword evidence="7" id="KW-0175">Coiled coil</keyword>
<proteinExistence type="inferred from homology"/>
<dbReference type="EMBL" id="SRLH01000001">
    <property type="protein sequence ID" value="TGD59770.1"/>
    <property type="molecule type" value="Genomic_DNA"/>
</dbReference>
<dbReference type="SUPFAM" id="SSF46894">
    <property type="entry name" value="C-terminal effector domain of the bipartite response regulators"/>
    <property type="match status" value="1"/>
</dbReference>
<keyword evidence="8" id="KW-1133">Transmembrane helix</keyword>
<feature type="coiled-coil region" evidence="7">
    <location>
        <begin position="338"/>
        <end position="365"/>
    </location>
</feature>
<dbReference type="Gene3D" id="1.10.10.10">
    <property type="entry name" value="Winged helix-like DNA-binding domain superfamily/Winged helix DNA-binding domain"/>
    <property type="match status" value="1"/>
</dbReference>
<evidence type="ECO:0000256" key="6">
    <source>
        <dbReference type="PROSITE-ProRule" id="PRU00339"/>
    </source>
</evidence>
<reference evidence="9 10" key="1">
    <citation type="submission" date="2019-04" db="EMBL/GenBank/DDBJ databases">
        <title>Flavobacterium sp. strain DS2-A Genome sequencing and assembly.</title>
        <authorList>
            <person name="Kim I."/>
        </authorList>
    </citation>
    <scope>NUCLEOTIDE SEQUENCE [LARGE SCALE GENOMIC DNA]</scope>
    <source>
        <strain evidence="9 10">DS2-A</strain>
    </source>
</reference>
<dbReference type="Proteomes" id="UP000297407">
    <property type="component" value="Unassembled WGS sequence"/>
</dbReference>
<evidence type="ECO:0000256" key="8">
    <source>
        <dbReference type="SAM" id="Phobius"/>
    </source>
</evidence>
<comment type="similarity">
    <text evidence="5">Belongs to the Rap family.</text>
</comment>
<dbReference type="Gene3D" id="1.25.40.10">
    <property type="entry name" value="Tetratricopeptide repeat domain"/>
    <property type="match status" value="2"/>
</dbReference>
<dbReference type="InterPro" id="IPR036388">
    <property type="entry name" value="WH-like_DNA-bd_sf"/>
</dbReference>
<accession>A0A4Z0LD05</accession>
<evidence type="ECO:0000256" key="7">
    <source>
        <dbReference type="SAM" id="Coils"/>
    </source>
</evidence>
<dbReference type="Pfam" id="PF13424">
    <property type="entry name" value="TPR_12"/>
    <property type="match status" value="1"/>
</dbReference>
<dbReference type="PANTHER" id="PTHR46630:SF1">
    <property type="entry name" value="TETRATRICOPEPTIDE REPEAT PROTEIN 29"/>
    <property type="match status" value="1"/>
</dbReference>
<keyword evidence="4 6" id="KW-0802">TPR repeat</keyword>
<dbReference type="RefSeq" id="WP_135524977.1">
    <property type="nucleotide sequence ID" value="NZ_SRLH01000001.1"/>
</dbReference>
<comment type="subcellular location">
    <subcellularLocation>
        <location evidence="1">Cytoplasm</location>
    </subcellularLocation>
</comment>
<evidence type="ECO:0000256" key="4">
    <source>
        <dbReference type="ARBA" id="ARBA00022803"/>
    </source>
</evidence>
<dbReference type="PROSITE" id="PS50005">
    <property type="entry name" value="TPR"/>
    <property type="match status" value="1"/>
</dbReference>
<dbReference type="Pfam" id="PF13181">
    <property type="entry name" value="TPR_8"/>
    <property type="match status" value="1"/>
</dbReference>